<dbReference type="PANTHER" id="PTHR45228">
    <property type="entry name" value="CYCLIC DI-GMP PHOSPHODIESTERASE TM_0186-RELATED"/>
    <property type="match status" value="1"/>
</dbReference>
<organism evidence="9 10">
    <name type="scientific">Hominibacterium faecale</name>
    <dbReference type="NCBI Taxonomy" id="2839743"/>
    <lineage>
        <taxon>Bacteria</taxon>
        <taxon>Bacillati</taxon>
        <taxon>Bacillota</taxon>
        <taxon>Clostridia</taxon>
        <taxon>Peptostreptococcales</taxon>
        <taxon>Anaerovoracaceae</taxon>
        <taxon>Hominibacterium</taxon>
    </lineage>
</organism>
<dbReference type="InterPro" id="IPR052020">
    <property type="entry name" value="Cyclic_di-GMP/3'3'-cGAMP_PDE"/>
</dbReference>
<evidence type="ECO:0000259" key="8">
    <source>
        <dbReference type="PROSITE" id="PS51832"/>
    </source>
</evidence>
<dbReference type="SUPFAM" id="SSF109604">
    <property type="entry name" value="HD-domain/PDEase-like"/>
    <property type="match status" value="1"/>
</dbReference>
<proteinExistence type="predicted"/>
<dbReference type="InterPro" id="IPR000014">
    <property type="entry name" value="PAS"/>
</dbReference>
<dbReference type="Pfam" id="PF00072">
    <property type="entry name" value="Response_reg"/>
    <property type="match status" value="1"/>
</dbReference>
<sequence length="1244" mass="142883">MHRDTILIVDDMEINRTILCGLFKDEYHLLEAENGEQALFLLEQYHSSIAIMLLDVVMPEKNGYQVLEEMNGNGMLSEVPVIVITADDSLEGELRAFDLGASDIIAKPFEPHVVKRRVDNIIELYLHRHNLENLVDEQAVKLRESNDVLIDALSSVIEYRSLESGQHIKRIRMLTKVLLEEVKQTCPEYGLNEHKINAIASASAMHDIGKIAIPDNILNKPGKLTAEEFEIMKTHSVKGCEILASLARMDNKEYLRYAYNICRHHHERWDGNGYPDGLAGDAIPICAQVTGIADAYDALTSDRIYKKAIPHEQAVDMILGGECGAFSSSLLKCFERVKQQMAVLVKRYADGKLLEEETARENRPADVFRQENISAFEKERMKYQAMLRFVDATVAEIDLAAGSWQLVYSYGLNGHSLLKGENIDAVAQDYMKETLHPADQEQVRWIWEHGLAEFFEEGRFRQTWMHRIKENAGSEWEKIEMTIVRLDTEHPQQKKGLMIWKKIEGDDSLEKQDAIIDSHVFRSIFHGIRQMRNDKWLTIEHIEDSFLGYSHQEIEERFDNRYINLIHPEDRNHVIRQLALQLNQGSEYEVEYRAINAQGKIVWLLSKGRLLIDRQGREVLFGVPIDIAKTKNTEEQLQMSLERYKIILEQTNDIIFEWDIASDHVDFSSNWKEKFGYEPIMEHASERIVRVSHLHPDDMKPFDEYIREMKAGKRYNEIEFRVSDAKGRYRWSKIRATTQFDSKGVPCKVIGLIGDIDAEKQATQELQARAERDILTKLYNRDCARKRIEQRLTLVDSDTACALFVIDLDNFKLVNDRYGHMFGDAVLKKIAEQLTKIFRSEDVLSRIGGDEFMALLQGELSKRRIEAIAERIIKRFHQTFENLPQDCRISCSIGIAVSPDDGMDYKTLFQKADIALYRAKASGKKQFCFYDMSLDGMAFCAPEVRAEIVGTNIDSDGSDEAAVGELVPAAFHILSENGDMDTAVSKLLEMVGLRLDVDRVSVFEVSDDRKFYHNTFEWCNEGILPLKSTLQNRPFKELGSDYFDHYNDRGVLYASDLTQFPPNIRTMMKDVGIKSVLQCAVRVNGSFGGWVGFSHCANQRFWTSDQIDILSFIAELLSTFLLKERIQQQALARSGELQQLMDSWNTWLYIIDPKTYEILYINKKARGLSSEAKKGAICHQVFLGKETACDDCPAKLAEKSQSKIKEFYSQNLQAWIAAEATVIRWENQDAYLIELRDITPYKEL</sequence>
<dbReference type="NCBIfam" id="TIGR00254">
    <property type="entry name" value="GGDEF"/>
    <property type="match status" value="1"/>
</dbReference>
<dbReference type="SUPFAM" id="SSF55073">
    <property type="entry name" value="Nucleotide cyclase"/>
    <property type="match status" value="1"/>
</dbReference>
<dbReference type="InterPro" id="IPR001789">
    <property type="entry name" value="Sig_transdc_resp-reg_receiver"/>
</dbReference>
<dbReference type="SUPFAM" id="SSF55781">
    <property type="entry name" value="GAF domain-like"/>
    <property type="match status" value="1"/>
</dbReference>
<dbReference type="EMBL" id="JAOSHN010000011">
    <property type="protein sequence ID" value="MCU7380561.1"/>
    <property type="molecule type" value="Genomic_DNA"/>
</dbReference>
<dbReference type="Pfam" id="PF00990">
    <property type="entry name" value="GGDEF"/>
    <property type="match status" value="1"/>
</dbReference>
<feature type="domain" description="PAS" evidence="5">
    <location>
        <begin position="545"/>
        <end position="585"/>
    </location>
</feature>
<accession>A0A9J6QYI8</accession>
<evidence type="ECO:0000259" key="7">
    <source>
        <dbReference type="PROSITE" id="PS50887"/>
    </source>
</evidence>
<gene>
    <name evidence="9" type="ORF">OBO34_19810</name>
</gene>
<dbReference type="NCBIfam" id="TIGR00229">
    <property type="entry name" value="sensory_box"/>
    <property type="match status" value="2"/>
</dbReference>
<dbReference type="InterPro" id="IPR003607">
    <property type="entry name" value="HD/PDEase_dom"/>
</dbReference>
<feature type="domain" description="GGDEF" evidence="7">
    <location>
        <begin position="799"/>
        <end position="932"/>
    </location>
</feature>
<dbReference type="InterPro" id="IPR037522">
    <property type="entry name" value="HD_GYP_dom"/>
</dbReference>
<dbReference type="InterPro" id="IPR043128">
    <property type="entry name" value="Rev_trsase/Diguanyl_cyclase"/>
</dbReference>
<feature type="domain" description="PAC" evidence="6">
    <location>
        <begin position="716"/>
        <end position="768"/>
    </location>
</feature>
<dbReference type="GO" id="GO:0016779">
    <property type="term" value="F:nucleotidyltransferase activity"/>
    <property type="evidence" value="ECO:0007669"/>
    <property type="project" value="UniProtKB-KW"/>
</dbReference>
<dbReference type="RefSeq" id="WP_148396710.1">
    <property type="nucleotide sequence ID" value="NZ_JAOSHN010000011.1"/>
</dbReference>
<dbReference type="CDD" id="cd00077">
    <property type="entry name" value="HDc"/>
    <property type="match status" value="1"/>
</dbReference>
<dbReference type="PROSITE" id="PS50112">
    <property type="entry name" value="PAS"/>
    <property type="match status" value="1"/>
</dbReference>
<dbReference type="Pfam" id="PF13487">
    <property type="entry name" value="HD_5"/>
    <property type="match status" value="1"/>
</dbReference>
<dbReference type="InterPro" id="IPR013655">
    <property type="entry name" value="PAS_fold_3"/>
</dbReference>
<comment type="function">
    <text evidence="2">May play the central regulatory role in sporulation. It may be an element of the effector pathway responsible for the activation of sporulation genes in response to nutritional stress. Spo0A may act in concert with spo0H (a sigma factor) to control the expression of some genes that are critical to the sporulation process.</text>
</comment>
<dbReference type="PROSITE" id="PS50110">
    <property type="entry name" value="RESPONSE_REGULATORY"/>
    <property type="match status" value="1"/>
</dbReference>
<reference evidence="9" key="1">
    <citation type="submission" date="2022-09" db="EMBL/GenBank/DDBJ databases">
        <title>Culturomic study of gut microbiota in children with autism spectrum disorder.</title>
        <authorList>
            <person name="Efimov B.A."/>
            <person name="Chaplin A.V."/>
            <person name="Sokolova S.R."/>
            <person name="Pikina A.P."/>
            <person name="Korzhanova M."/>
            <person name="Belova V."/>
            <person name="Korostin D."/>
        </authorList>
    </citation>
    <scope>NUCLEOTIDE SEQUENCE</scope>
    <source>
        <strain evidence="9">ASD5510</strain>
    </source>
</reference>
<evidence type="ECO:0000256" key="2">
    <source>
        <dbReference type="ARBA" id="ARBA00024867"/>
    </source>
</evidence>
<dbReference type="Gene3D" id="3.40.50.2300">
    <property type="match status" value="1"/>
</dbReference>
<feature type="domain" description="HD-GYP" evidence="8">
    <location>
        <begin position="142"/>
        <end position="350"/>
    </location>
</feature>
<dbReference type="InterPro" id="IPR000700">
    <property type="entry name" value="PAS-assoc_C"/>
</dbReference>
<feature type="domain" description="PAC" evidence="6">
    <location>
        <begin position="588"/>
        <end position="639"/>
    </location>
</feature>
<dbReference type="GO" id="GO:0000160">
    <property type="term" value="P:phosphorelay signal transduction system"/>
    <property type="evidence" value="ECO:0007669"/>
    <property type="project" value="InterPro"/>
</dbReference>
<dbReference type="Gene3D" id="3.30.70.270">
    <property type="match status" value="1"/>
</dbReference>
<evidence type="ECO:0000256" key="1">
    <source>
        <dbReference type="ARBA" id="ARBA00018672"/>
    </source>
</evidence>
<dbReference type="InterPro" id="IPR035965">
    <property type="entry name" value="PAS-like_dom_sf"/>
</dbReference>
<name>A0A9J6QYI8_9FIRM</name>
<dbReference type="SUPFAM" id="SSF55785">
    <property type="entry name" value="PYP-like sensor domain (PAS domain)"/>
    <property type="match status" value="2"/>
</dbReference>
<dbReference type="CDD" id="cd00130">
    <property type="entry name" value="PAS"/>
    <property type="match status" value="2"/>
</dbReference>
<dbReference type="SMART" id="SM00267">
    <property type="entry name" value="GGDEF"/>
    <property type="match status" value="1"/>
</dbReference>
<keyword evidence="10" id="KW-1185">Reference proteome</keyword>
<dbReference type="AlphaFoldDB" id="A0A9J6QYI8"/>
<dbReference type="SMART" id="SM00091">
    <property type="entry name" value="PAS"/>
    <property type="match status" value="3"/>
</dbReference>
<dbReference type="InterPro" id="IPR029016">
    <property type="entry name" value="GAF-like_dom_sf"/>
</dbReference>
<dbReference type="Pfam" id="PF08447">
    <property type="entry name" value="PAS_3"/>
    <property type="match status" value="2"/>
</dbReference>
<evidence type="ECO:0000313" key="9">
    <source>
        <dbReference type="EMBL" id="MCU7380561.1"/>
    </source>
</evidence>
<evidence type="ECO:0000259" key="6">
    <source>
        <dbReference type="PROSITE" id="PS50113"/>
    </source>
</evidence>
<dbReference type="SUPFAM" id="SSF52172">
    <property type="entry name" value="CheY-like"/>
    <property type="match status" value="1"/>
</dbReference>
<feature type="domain" description="Response regulatory" evidence="4">
    <location>
        <begin position="5"/>
        <end position="122"/>
    </location>
</feature>
<evidence type="ECO:0000313" key="10">
    <source>
        <dbReference type="Proteomes" id="UP001065549"/>
    </source>
</evidence>
<comment type="caution">
    <text evidence="9">The sequence shown here is derived from an EMBL/GenBank/DDBJ whole genome shotgun (WGS) entry which is preliminary data.</text>
</comment>
<dbReference type="Gene3D" id="3.30.450.40">
    <property type="match status" value="1"/>
</dbReference>
<evidence type="ECO:0000259" key="4">
    <source>
        <dbReference type="PROSITE" id="PS50110"/>
    </source>
</evidence>
<dbReference type="InterPro" id="IPR029787">
    <property type="entry name" value="Nucleotide_cyclase"/>
</dbReference>
<dbReference type="PROSITE" id="PS50113">
    <property type="entry name" value="PAC"/>
    <property type="match status" value="2"/>
</dbReference>
<dbReference type="InterPro" id="IPR011006">
    <property type="entry name" value="CheY-like_superfamily"/>
</dbReference>
<protein>
    <recommendedName>
        <fullName evidence="1">Stage 0 sporulation protein A homolog</fullName>
    </recommendedName>
</protein>
<feature type="modified residue" description="4-aspartylphosphate" evidence="3">
    <location>
        <position position="55"/>
    </location>
</feature>
<dbReference type="PANTHER" id="PTHR45228:SF4">
    <property type="entry name" value="LIPOPROTEIN"/>
    <property type="match status" value="1"/>
</dbReference>
<evidence type="ECO:0000259" key="5">
    <source>
        <dbReference type="PROSITE" id="PS50112"/>
    </source>
</evidence>
<dbReference type="Proteomes" id="UP001065549">
    <property type="component" value="Unassembled WGS sequence"/>
</dbReference>
<dbReference type="CDD" id="cd01949">
    <property type="entry name" value="GGDEF"/>
    <property type="match status" value="1"/>
</dbReference>
<evidence type="ECO:0000256" key="3">
    <source>
        <dbReference type="PROSITE-ProRule" id="PRU00169"/>
    </source>
</evidence>
<dbReference type="SMART" id="SM00448">
    <property type="entry name" value="REC"/>
    <property type="match status" value="1"/>
</dbReference>
<dbReference type="PROSITE" id="PS50887">
    <property type="entry name" value="GGDEF"/>
    <property type="match status" value="1"/>
</dbReference>
<keyword evidence="9" id="KW-0808">Transferase</keyword>
<dbReference type="PROSITE" id="PS51832">
    <property type="entry name" value="HD_GYP"/>
    <property type="match status" value="1"/>
</dbReference>
<dbReference type="FunFam" id="3.30.70.270:FF:000001">
    <property type="entry name" value="Diguanylate cyclase domain protein"/>
    <property type="match status" value="1"/>
</dbReference>
<dbReference type="Gene3D" id="1.10.3210.10">
    <property type="entry name" value="Hypothetical protein af1432"/>
    <property type="match status" value="1"/>
</dbReference>
<dbReference type="InterPro" id="IPR000160">
    <property type="entry name" value="GGDEF_dom"/>
</dbReference>
<keyword evidence="9" id="KW-0548">Nucleotidyltransferase</keyword>
<keyword evidence="3" id="KW-0597">Phosphoprotein</keyword>
<dbReference type="Gene3D" id="3.30.450.20">
    <property type="entry name" value="PAS domain"/>
    <property type="match status" value="2"/>
</dbReference>